<name>A0ACB7TJS2_HYAAI</name>
<reference evidence="1" key="1">
    <citation type="submission" date="2020-05" db="EMBL/GenBank/DDBJ databases">
        <title>Large-scale comparative analyses of tick genomes elucidate their genetic diversity and vector capacities.</title>
        <authorList>
            <person name="Jia N."/>
            <person name="Wang J."/>
            <person name="Shi W."/>
            <person name="Du L."/>
            <person name="Sun Y."/>
            <person name="Zhan W."/>
            <person name="Jiang J."/>
            <person name="Wang Q."/>
            <person name="Zhang B."/>
            <person name="Ji P."/>
            <person name="Sakyi L.B."/>
            <person name="Cui X."/>
            <person name="Yuan T."/>
            <person name="Jiang B."/>
            <person name="Yang W."/>
            <person name="Lam T.T.-Y."/>
            <person name="Chang Q."/>
            <person name="Ding S."/>
            <person name="Wang X."/>
            <person name="Zhu J."/>
            <person name="Ruan X."/>
            <person name="Zhao L."/>
            <person name="Wei J."/>
            <person name="Que T."/>
            <person name="Du C."/>
            <person name="Cheng J."/>
            <person name="Dai P."/>
            <person name="Han X."/>
            <person name="Huang E."/>
            <person name="Gao Y."/>
            <person name="Liu J."/>
            <person name="Shao H."/>
            <person name="Ye R."/>
            <person name="Li L."/>
            <person name="Wei W."/>
            <person name="Wang X."/>
            <person name="Wang C."/>
            <person name="Yang T."/>
            <person name="Huo Q."/>
            <person name="Li W."/>
            <person name="Guo W."/>
            <person name="Chen H."/>
            <person name="Zhou L."/>
            <person name="Ni X."/>
            <person name="Tian J."/>
            <person name="Zhou Y."/>
            <person name="Sheng Y."/>
            <person name="Liu T."/>
            <person name="Pan Y."/>
            <person name="Xia L."/>
            <person name="Li J."/>
            <person name="Zhao F."/>
            <person name="Cao W."/>
        </authorList>
    </citation>
    <scope>NUCLEOTIDE SEQUENCE</scope>
    <source>
        <strain evidence="1">Hyas-2018</strain>
    </source>
</reference>
<accession>A0ACB7TJS2</accession>
<dbReference type="Proteomes" id="UP000821845">
    <property type="component" value="Chromosome 1"/>
</dbReference>
<protein>
    <submittedName>
        <fullName evidence="1">Uncharacterized protein</fullName>
    </submittedName>
</protein>
<dbReference type="EMBL" id="CM023481">
    <property type="protein sequence ID" value="KAH6947055.1"/>
    <property type="molecule type" value="Genomic_DNA"/>
</dbReference>
<organism evidence="1 2">
    <name type="scientific">Hyalomma asiaticum</name>
    <name type="common">Tick</name>
    <dbReference type="NCBI Taxonomy" id="266040"/>
    <lineage>
        <taxon>Eukaryota</taxon>
        <taxon>Metazoa</taxon>
        <taxon>Ecdysozoa</taxon>
        <taxon>Arthropoda</taxon>
        <taxon>Chelicerata</taxon>
        <taxon>Arachnida</taxon>
        <taxon>Acari</taxon>
        <taxon>Parasitiformes</taxon>
        <taxon>Ixodida</taxon>
        <taxon>Ixodoidea</taxon>
        <taxon>Ixodidae</taxon>
        <taxon>Hyalomminae</taxon>
        <taxon>Hyalomma</taxon>
    </lineage>
</organism>
<proteinExistence type="predicted"/>
<sequence length="695" mass="76850">MVPWEGARLPKECKRGAGSRSVRSRVRFARCRLAPEIPRVITAWGNSTSGIKNSSGSAAGQPSIRAARRRFSSVVHAAPISITATAAHGLGLSRGSNARAAPMAGYCCRLLLLIIWAPLWPTPASGSSSWGSWVGRGLPRTAESRTEGFVRCPTLCVCQAVNRGKRITCDLGGMRSIPTQHMDKDIRVLQITAPPEHPNELIIGRIFLQFTALEEVRITRSNVPAIGDSSFWPGKRLQILDLSHNNISILRDSDFRGLTELRLLNLSHNHIARAPSAPFRFLSNLTSLILSENKLEALAPRFLYLLPRLQRLDLSGNPLKSLDPDHLKDVRPLRVLGLARCQLTRLHSLIYQHLSNLESLDLQDNQLSKLAPEEFRHLRKLRVLKLDGNRLEKIPERVLDGHSLSQLGLSRNQLSSLDPCAFCNASVEELDMSRNRLQSGEGDPLRPLASSLDRLDLSWNPLSGDAAAALVRSLRRLSVLRLEGLGLQHLPSETFSGVRTLRELGLRHNRFSSLPPGLLTPLKSLESLDLAFNRMRGVAPEAVRELDSLPALSRFTAHDNPWQCKECQVMELSRWLAERPLDCGGACPTCAGPSNLAGQSLAFLPVHDLEPCREPLVQRRLSRAESQVGLIVAIIIIMLLVTVIVATVVIYRRQGAVYYTHEDDRRMSCTDVKRPSIVATPPTDDIKECAKIAAC</sequence>
<gene>
    <name evidence="1" type="ORF">HPB50_016921</name>
</gene>
<comment type="caution">
    <text evidence="1">The sequence shown here is derived from an EMBL/GenBank/DDBJ whole genome shotgun (WGS) entry which is preliminary data.</text>
</comment>
<evidence type="ECO:0000313" key="1">
    <source>
        <dbReference type="EMBL" id="KAH6947055.1"/>
    </source>
</evidence>
<keyword evidence="2" id="KW-1185">Reference proteome</keyword>
<evidence type="ECO:0000313" key="2">
    <source>
        <dbReference type="Proteomes" id="UP000821845"/>
    </source>
</evidence>